<organism evidence="2 3">
    <name type="scientific">Cyclospora cayetanensis</name>
    <dbReference type="NCBI Taxonomy" id="88456"/>
    <lineage>
        <taxon>Eukaryota</taxon>
        <taxon>Sar</taxon>
        <taxon>Alveolata</taxon>
        <taxon>Apicomplexa</taxon>
        <taxon>Conoidasida</taxon>
        <taxon>Coccidia</taxon>
        <taxon>Eucoccidiorida</taxon>
        <taxon>Eimeriorina</taxon>
        <taxon>Eimeriidae</taxon>
        <taxon>Cyclospora</taxon>
    </lineage>
</organism>
<evidence type="ECO:0000313" key="2">
    <source>
        <dbReference type="EMBL" id="OEH74954.1"/>
    </source>
</evidence>
<feature type="compositionally biased region" description="Basic and acidic residues" evidence="1">
    <location>
        <begin position="91"/>
        <end position="103"/>
    </location>
</feature>
<dbReference type="VEuPathDB" id="ToxoDB:cyc_01762"/>
<feature type="region of interest" description="Disordered" evidence="1">
    <location>
        <begin position="76"/>
        <end position="103"/>
    </location>
</feature>
<name>A0A1D3CUS6_9EIME</name>
<reference evidence="2 3" key="1">
    <citation type="journal article" date="2016" name="BMC Genomics">
        <title>Comparative genomics reveals Cyclospora cayetanensis possesses coccidia-like metabolism and invasion components but unique surface antigens.</title>
        <authorList>
            <person name="Liu S."/>
            <person name="Wang L."/>
            <person name="Zheng H."/>
            <person name="Xu Z."/>
            <person name="Roellig D.M."/>
            <person name="Li N."/>
            <person name="Frace M.A."/>
            <person name="Tang K."/>
            <person name="Arrowood M.J."/>
            <person name="Moss D.M."/>
            <person name="Zhang L."/>
            <person name="Feng Y."/>
            <person name="Xiao L."/>
        </authorList>
    </citation>
    <scope>NUCLEOTIDE SEQUENCE [LARGE SCALE GENOMIC DNA]</scope>
    <source>
        <strain evidence="2 3">CHN_HEN01</strain>
    </source>
</reference>
<gene>
    <name evidence="2" type="ORF">cyc_01762</name>
</gene>
<dbReference type="InParanoid" id="A0A1D3CUS6"/>
<comment type="caution">
    <text evidence="2">The sequence shown here is derived from an EMBL/GenBank/DDBJ whole genome shotgun (WGS) entry which is preliminary data.</text>
</comment>
<dbReference type="EMBL" id="JROU02001861">
    <property type="protein sequence ID" value="OEH74954.1"/>
    <property type="molecule type" value="Genomic_DNA"/>
</dbReference>
<proteinExistence type="predicted"/>
<sequence length="269" mass="29930">MLKLAVPPEGNRRKPVKKMRVVVPEQSLCGSHALTSSEMRGTRIYQNAEVEEAVLNPSLAEQAKLPAGQHTHHFIEHEEEESKETDETEEEQGKETAHESEEVARAWAEGGDTDDEHVPQAKRASLFAFTCASQPEQMRQESPLAPAFPAISPDTDFVMRKEIPVVRHAEGLPQAVELHGNNCVSEAERFVWHSLMMMPEVTWHMWNDSLGGFEPMTDPQQPFEGSEVAEEDLGDYGENLFLDSFSGHGASSDEDSVGHVPPIEENCFA</sequence>
<dbReference type="AlphaFoldDB" id="A0A1D3CUS6"/>
<keyword evidence="3" id="KW-1185">Reference proteome</keyword>
<evidence type="ECO:0000313" key="3">
    <source>
        <dbReference type="Proteomes" id="UP000095192"/>
    </source>
</evidence>
<protein>
    <submittedName>
        <fullName evidence="2">Uncharacterized protein</fullName>
    </submittedName>
</protein>
<accession>A0A1D3CUS6</accession>
<feature type="compositionally biased region" description="Acidic residues" evidence="1">
    <location>
        <begin position="77"/>
        <end position="90"/>
    </location>
</feature>
<evidence type="ECO:0000256" key="1">
    <source>
        <dbReference type="SAM" id="MobiDB-lite"/>
    </source>
</evidence>
<dbReference type="Proteomes" id="UP000095192">
    <property type="component" value="Unassembled WGS sequence"/>
</dbReference>